<reference evidence="1 2" key="1">
    <citation type="submission" date="2011-06" db="EMBL/GenBank/DDBJ databases">
        <title>Genomic sequence of Methylobacter tundripaludum SV96.</title>
        <authorList>
            <consortium name="US DOE Joint Genome Institute"/>
            <person name="Lucas S."/>
            <person name="Han J."/>
            <person name="Lapidus A."/>
            <person name="Cheng J.-F."/>
            <person name="Goodwin L."/>
            <person name="Pitluck S."/>
            <person name="Held B."/>
            <person name="Detter J.C."/>
            <person name="Han C."/>
            <person name="Tapia R."/>
            <person name="Land M."/>
            <person name="Hauser L."/>
            <person name="Kyrpides N."/>
            <person name="Ivanova N."/>
            <person name="Ovchinnikova G."/>
            <person name="Pagani I."/>
            <person name="Klotz M.G."/>
            <person name="Dispirito A.A."/>
            <person name="Murrell J.C."/>
            <person name="Dunfield P."/>
            <person name="Kalyuzhnaya M.G."/>
            <person name="Svenning M."/>
            <person name="Trotsenko Y.A."/>
            <person name="Stein L.Y."/>
            <person name="Woyke T."/>
        </authorList>
    </citation>
    <scope>NUCLEOTIDE SEQUENCE [LARGE SCALE GENOMIC DNA]</scope>
    <source>
        <strain evidence="2">ATCC BAA-1195 / DSM 17260 / SV96</strain>
    </source>
</reference>
<accession>G3IYX4</accession>
<dbReference type="RefSeq" id="WP_006892417.1">
    <property type="nucleotide sequence ID" value="NZ_JH109153.1"/>
</dbReference>
<gene>
    <name evidence="1" type="ORF">Mettu_3275</name>
</gene>
<dbReference type="OrthoDB" id="7432864at2"/>
<evidence type="ECO:0000313" key="1">
    <source>
        <dbReference type="EMBL" id="EGW20146.1"/>
    </source>
</evidence>
<dbReference type="Proteomes" id="UP000004664">
    <property type="component" value="Unassembled WGS sequence"/>
</dbReference>
<keyword evidence="2" id="KW-1185">Reference proteome</keyword>
<dbReference type="EMBL" id="JH109153">
    <property type="protein sequence ID" value="EGW20146.1"/>
    <property type="molecule type" value="Genomic_DNA"/>
</dbReference>
<dbReference type="eggNOG" id="ENOG5032S7M">
    <property type="taxonomic scope" value="Bacteria"/>
</dbReference>
<sequence>MALPEPECGLVISYSYLWRNEYQAGKNEGLKNRPCAIILVVKNDNDSRTVTVAPITHTPPINQAVVIEIPPKVKKHLGLDGERSWIVLDEFNEFLWPGYDLRPISGKTGTYDYGFLPPVLFKQIVGKIIELRQKGLSKTSRDYR</sequence>
<name>G3IYX4_METTV</name>
<evidence type="ECO:0000313" key="2">
    <source>
        <dbReference type="Proteomes" id="UP000004664"/>
    </source>
</evidence>
<dbReference type="AlphaFoldDB" id="G3IYX4"/>
<evidence type="ECO:0008006" key="3">
    <source>
        <dbReference type="Google" id="ProtNLM"/>
    </source>
</evidence>
<proteinExistence type="predicted"/>
<dbReference type="HOGENOM" id="CLU_126566_0_0_6"/>
<protein>
    <recommendedName>
        <fullName evidence="3">PemK-like, MazF-like toxin of type II toxin-antitoxin system</fullName>
    </recommendedName>
</protein>
<organism evidence="1 2">
    <name type="scientific">Methylobacter tundripaludum (strain ATCC BAA-1195 / DSM 17260 / SV96)</name>
    <dbReference type="NCBI Taxonomy" id="697282"/>
    <lineage>
        <taxon>Bacteria</taxon>
        <taxon>Pseudomonadati</taxon>
        <taxon>Pseudomonadota</taxon>
        <taxon>Gammaproteobacteria</taxon>
        <taxon>Methylococcales</taxon>
        <taxon>Methylococcaceae</taxon>
        <taxon>Methylobacter</taxon>
    </lineage>
</organism>